<gene>
    <name evidence="1" type="ORF">M0R45_000529</name>
</gene>
<comment type="caution">
    <text evidence="1">The sequence shown here is derived from an EMBL/GenBank/DDBJ whole genome shotgun (WGS) entry which is preliminary data.</text>
</comment>
<evidence type="ECO:0000313" key="1">
    <source>
        <dbReference type="EMBL" id="KAK9904637.1"/>
    </source>
</evidence>
<dbReference type="EMBL" id="JBEDUW010000180">
    <property type="protein sequence ID" value="KAK9904637.1"/>
    <property type="molecule type" value="Genomic_DNA"/>
</dbReference>
<reference evidence="1 2" key="1">
    <citation type="journal article" date="2023" name="G3 (Bethesda)">
        <title>A chromosome-length genome assembly and annotation of blackberry (Rubus argutus, cv. 'Hillquist').</title>
        <authorList>
            <person name="Bruna T."/>
            <person name="Aryal R."/>
            <person name="Dudchenko O."/>
            <person name="Sargent D.J."/>
            <person name="Mead D."/>
            <person name="Buti M."/>
            <person name="Cavallini A."/>
            <person name="Hytonen T."/>
            <person name="Andres J."/>
            <person name="Pham M."/>
            <person name="Weisz D."/>
            <person name="Mascagni F."/>
            <person name="Usai G."/>
            <person name="Natali L."/>
            <person name="Bassil N."/>
            <person name="Fernandez G.E."/>
            <person name="Lomsadze A."/>
            <person name="Armour M."/>
            <person name="Olukolu B."/>
            <person name="Poorten T."/>
            <person name="Britton C."/>
            <person name="Davik J."/>
            <person name="Ashrafi H."/>
            <person name="Aiden E.L."/>
            <person name="Borodovsky M."/>
            <person name="Worthington M."/>
        </authorList>
    </citation>
    <scope>NUCLEOTIDE SEQUENCE [LARGE SCALE GENOMIC DNA]</scope>
    <source>
        <strain evidence="1">PI 553951</strain>
    </source>
</reference>
<keyword evidence="2" id="KW-1185">Reference proteome</keyword>
<proteinExistence type="predicted"/>
<organism evidence="1 2">
    <name type="scientific">Rubus argutus</name>
    <name type="common">Southern blackberry</name>
    <dbReference type="NCBI Taxonomy" id="59490"/>
    <lineage>
        <taxon>Eukaryota</taxon>
        <taxon>Viridiplantae</taxon>
        <taxon>Streptophyta</taxon>
        <taxon>Embryophyta</taxon>
        <taxon>Tracheophyta</taxon>
        <taxon>Spermatophyta</taxon>
        <taxon>Magnoliopsida</taxon>
        <taxon>eudicotyledons</taxon>
        <taxon>Gunneridae</taxon>
        <taxon>Pentapetalae</taxon>
        <taxon>rosids</taxon>
        <taxon>fabids</taxon>
        <taxon>Rosales</taxon>
        <taxon>Rosaceae</taxon>
        <taxon>Rosoideae</taxon>
        <taxon>Rosoideae incertae sedis</taxon>
        <taxon>Rubus</taxon>
    </lineage>
</organism>
<dbReference type="Proteomes" id="UP001457282">
    <property type="component" value="Unassembled WGS sequence"/>
</dbReference>
<name>A0AAW1VLN0_RUBAR</name>
<accession>A0AAW1VLN0</accession>
<evidence type="ECO:0000313" key="2">
    <source>
        <dbReference type="Proteomes" id="UP001457282"/>
    </source>
</evidence>
<sequence length="109" mass="12095">MANEFFTNNPVARLIGNFQNSIPLSSMKCGEMEEAGIMVASPEPINSGFLVPYLLLNAPQIIKSICDFLPSNTIRIHQILIQFNQIISYKVSILRKAKTAPFGKISLAR</sequence>
<dbReference type="AlphaFoldDB" id="A0AAW1VLN0"/>
<protein>
    <submittedName>
        <fullName evidence="1">Uncharacterized protein</fullName>
    </submittedName>
</protein>